<dbReference type="AlphaFoldDB" id="A0A103QVM7"/>
<accession>A0A103QVM7</accession>
<reference evidence="2 3" key="1">
    <citation type="submission" date="2015-11" db="EMBL/GenBank/DDBJ databases">
        <title>Expanding the genomic diversity of Burkholderia species for the development of highly accurate diagnostics.</title>
        <authorList>
            <person name="Sahl J."/>
            <person name="Keim P."/>
            <person name="Wagner D."/>
        </authorList>
    </citation>
    <scope>NUCLEOTIDE SEQUENCE [LARGE SCALE GENOMIC DNA]</scope>
    <source>
        <strain evidence="2 3">MSMB2036</strain>
    </source>
</reference>
<dbReference type="EMBL" id="LOXM01000255">
    <property type="protein sequence ID" value="KVG56415.1"/>
    <property type="molecule type" value="Genomic_DNA"/>
</dbReference>
<comment type="caution">
    <text evidence="2">The sequence shown here is derived from an EMBL/GenBank/DDBJ whole genome shotgun (WGS) entry which is preliminary data.</text>
</comment>
<proteinExistence type="predicted"/>
<dbReference type="Proteomes" id="UP000064029">
    <property type="component" value="Unassembled WGS sequence"/>
</dbReference>
<gene>
    <name evidence="2" type="ORF">WJ33_36935</name>
</gene>
<organism evidence="2 3">
    <name type="scientific">Burkholderia ubonensis</name>
    <dbReference type="NCBI Taxonomy" id="101571"/>
    <lineage>
        <taxon>Bacteria</taxon>
        <taxon>Pseudomonadati</taxon>
        <taxon>Pseudomonadota</taxon>
        <taxon>Betaproteobacteria</taxon>
        <taxon>Burkholderiales</taxon>
        <taxon>Burkholderiaceae</taxon>
        <taxon>Burkholderia</taxon>
        <taxon>Burkholderia cepacia complex</taxon>
    </lineage>
</organism>
<evidence type="ECO:0000256" key="1">
    <source>
        <dbReference type="SAM" id="MobiDB-lite"/>
    </source>
</evidence>
<evidence type="ECO:0000313" key="2">
    <source>
        <dbReference type="EMBL" id="KVG56415.1"/>
    </source>
</evidence>
<evidence type="ECO:0000313" key="3">
    <source>
        <dbReference type="Proteomes" id="UP000064029"/>
    </source>
</evidence>
<dbReference type="RefSeq" id="WP_059758019.1">
    <property type="nucleotide sequence ID" value="NZ_CP013414.1"/>
</dbReference>
<protein>
    <submittedName>
        <fullName evidence="2">Uncharacterized protein</fullName>
    </submittedName>
</protein>
<sequence length="220" mass="24788">MSEFRFFKIKVKLNSVNVRQELHGEEHRLAMDIGLEFNQSNRALDKLDGRLIETFYWKSPTGPAQDDLDGVERVTDFPNLRFEHLVAPIKWAEKFEEGLFRVHHGDDSADDIVMRDAKINEIKFYPKEGGTVTFNARIQCHPDEADVARICTALQSEITATIDTDPDEDDSTAQPEKVEKPARAGRLNKGSKNGQADAFDEERVQQIKDAMNAVGNGAQA</sequence>
<feature type="region of interest" description="Disordered" evidence="1">
    <location>
        <begin position="161"/>
        <end position="201"/>
    </location>
</feature>
<dbReference type="OrthoDB" id="9033198at2"/>
<name>A0A103QVM7_9BURK</name>